<evidence type="ECO:0000256" key="4">
    <source>
        <dbReference type="ARBA" id="ARBA00023163"/>
    </source>
</evidence>
<dbReference type="PANTHER" id="PTHR30419:SF29">
    <property type="entry name" value="LYSR-FAMILY TRANSCRIPTIONAL REGULATOR"/>
    <property type="match status" value="1"/>
</dbReference>
<keyword evidence="2" id="KW-0805">Transcription regulation</keyword>
<evidence type="ECO:0000256" key="3">
    <source>
        <dbReference type="ARBA" id="ARBA00023125"/>
    </source>
</evidence>
<evidence type="ECO:0000256" key="2">
    <source>
        <dbReference type="ARBA" id="ARBA00023015"/>
    </source>
</evidence>
<dbReference type="InterPro" id="IPR005119">
    <property type="entry name" value="LysR_subst-bd"/>
</dbReference>
<evidence type="ECO:0000313" key="6">
    <source>
        <dbReference type="EMBL" id="SDI34170.1"/>
    </source>
</evidence>
<dbReference type="SUPFAM" id="SSF46785">
    <property type="entry name" value="Winged helix' DNA-binding domain"/>
    <property type="match status" value="1"/>
</dbReference>
<name>A0A1G8JU94_9FLAO</name>
<protein>
    <submittedName>
        <fullName evidence="6">LysR family transcriptional regulator, hydrogen peroxide-inducible genes activator</fullName>
    </submittedName>
</protein>
<dbReference type="AlphaFoldDB" id="A0A1G8JU94"/>
<dbReference type="Pfam" id="PF00126">
    <property type="entry name" value="HTH_1"/>
    <property type="match status" value="1"/>
</dbReference>
<proteinExistence type="inferred from homology"/>
<evidence type="ECO:0000256" key="1">
    <source>
        <dbReference type="ARBA" id="ARBA00009437"/>
    </source>
</evidence>
<dbReference type="PANTHER" id="PTHR30419">
    <property type="entry name" value="HTH-TYPE TRANSCRIPTIONAL REGULATOR YBHD"/>
    <property type="match status" value="1"/>
</dbReference>
<evidence type="ECO:0000313" key="7">
    <source>
        <dbReference type="Proteomes" id="UP000198869"/>
    </source>
</evidence>
<dbReference type="Pfam" id="PF03466">
    <property type="entry name" value="LysR_substrate"/>
    <property type="match status" value="1"/>
</dbReference>
<dbReference type="GO" id="GO:0005829">
    <property type="term" value="C:cytosol"/>
    <property type="evidence" value="ECO:0007669"/>
    <property type="project" value="TreeGrafter"/>
</dbReference>
<dbReference type="SUPFAM" id="SSF53850">
    <property type="entry name" value="Periplasmic binding protein-like II"/>
    <property type="match status" value="1"/>
</dbReference>
<dbReference type="GO" id="GO:0003700">
    <property type="term" value="F:DNA-binding transcription factor activity"/>
    <property type="evidence" value="ECO:0007669"/>
    <property type="project" value="InterPro"/>
</dbReference>
<dbReference type="PROSITE" id="PS50931">
    <property type="entry name" value="HTH_LYSR"/>
    <property type="match status" value="1"/>
</dbReference>
<dbReference type="CDD" id="cd08411">
    <property type="entry name" value="PBP2_OxyR"/>
    <property type="match status" value="1"/>
</dbReference>
<dbReference type="InterPro" id="IPR050950">
    <property type="entry name" value="HTH-type_LysR_regulators"/>
</dbReference>
<dbReference type="STRING" id="311334.SAMN05421846_106194"/>
<dbReference type="Gene3D" id="3.40.190.10">
    <property type="entry name" value="Periplasmic binding protein-like II"/>
    <property type="match status" value="2"/>
</dbReference>
<dbReference type="FunFam" id="1.10.10.10:FF:000001">
    <property type="entry name" value="LysR family transcriptional regulator"/>
    <property type="match status" value="1"/>
</dbReference>
<accession>A0A1G8JU94</accession>
<dbReference type="GO" id="GO:0003677">
    <property type="term" value="F:DNA binding"/>
    <property type="evidence" value="ECO:0007669"/>
    <property type="project" value="UniProtKB-KW"/>
</dbReference>
<dbReference type="Gene3D" id="1.10.10.10">
    <property type="entry name" value="Winged helix-like DNA-binding domain superfamily/Winged helix DNA-binding domain"/>
    <property type="match status" value="1"/>
</dbReference>
<dbReference type="Proteomes" id="UP000198869">
    <property type="component" value="Unassembled WGS sequence"/>
</dbReference>
<dbReference type="InterPro" id="IPR000847">
    <property type="entry name" value="LysR_HTH_N"/>
</dbReference>
<evidence type="ECO:0000259" key="5">
    <source>
        <dbReference type="PROSITE" id="PS50931"/>
    </source>
</evidence>
<keyword evidence="3" id="KW-0238">DNA-binding</keyword>
<gene>
    <name evidence="6" type="ORF">SAMN05421846_106194</name>
</gene>
<reference evidence="7" key="1">
    <citation type="submission" date="2016-10" db="EMBL/GenBank/DDBJ databases">
        <authorList>
            <person name="Varghese N."/>
            <person name="Submissions S."/>
        </authorList>
    </citation>
    <scope>NUCLEOTIDE SEQUENCE [LARGE SCALE GENOMIC DNA]</scope>
    <source>
        <strain evidence="7">DSM 17071</strain>
    </source>
</reference>
<comment type="similarity">
    <text evidence="1">Belongs to the LysR transcriptional regulatory family.</text>
</comment>
<feature type="domain" description="HTH lysR-type" evidence="5">
    <location>
        <begin position="43"/>
        <end position="100"/>
    </location>
</feature>
<keyword evidence="4" id="KW-0804">Transcription</keyword>
<sequence>MICFADIELVSVYNDVLNIKFTLIFNYKLQKHFIFVIDNINQMNIQQLEYLIAVDKYKHFGKAAQACFITQPTLSAMIQKFEDELDVKVFDRTTHPIRTTDVGLQIIDQAKVIIESVNELKNKANLLNNILGGTINVGIIPTVSSFILPTEIFKFLEDNPKIQMNVKEMTTDNIIKALKSGELDAGIISTPYDSADEFYQDFLFNEELMIYSSDTEANKKNTYVVPEDLNVEKVWLLEEGNCLRNQFENICHLKENTLKPKNLDFLASNIQTLVHMVDKVGGISILPELALSQLSEQQKENVFRFKKPFPYREISIIYYKPTFKQKIIDELSHSIRSSLEKKLNYHENPKEFVSIKPQ</sequence>
<keyword evidence="7" id="KW-1185">Reference proteome</keyword>
<organism evidence="6 7">
    <name type="scientific">Chryseobacterium taeanense</name>
    <dbReference type="NCBI Taxonomy" id="311334"/>
    <lineage>
        <taxon>Bacteria</taxon>
        <taxon>Pseudomonadati</taxon>
        <taxon>Bacteroidota</taxon>
        <taxon>Flavobacteriia</taxon>
        <taxon>Flavobacteriales</taxon>
        <taxon>Weeksellaceae</taxon>
        <taxon>Chryseobacterium group</taxon>
        <taxon>Chryseobacterium</taxon>
    </lineage>
</organism>
<dbReference type="EMBL" id="FNDW01000006">
    <property type="protein sequence ID" value="SDI34170.1"/>
    <property type="molecule type" value="Genomic_DNA"/>
</dbReference>
<dbReference type="InterPro" id="IPR036388">
    <property type="entry name" value="WH-like_DNA-bd_sf"/>
</dbReference>
<dbReference type="InterPro" id="IPR036390">
    <property type="entry name" value="WH_DNA-bd_sf"/>
</dbReference>